<evidence type="ECO:0000256" key="1">
    <source>
        <dbReference type="SAM" id="Phobius"/>
    </source>
</evidence>
<comment type="caution">
    <text evidence="2">The sequence shown here is derived from an EMBL/GenBank/DDBJ whole genome shotgun (WGS) entry which is preliminary data.</text>
</comment>
<feature type="transmembrane region" description="Helical" evidence="1">
    <location>
        <begin position="75"/>
        <end position="97"/>
    </location>
</feature>
<feature type="transmembrane region" description="Helical" evidence="1">
    <location>
        <begin position="12"/>
        <end position="32"/>
    </location>
</feature>
<dbReference type="Pfam" id="PF13858">
    <property type="entry name" value="DUF4199"/>
    <property type="match status" value="1"/>
</dbReference>
<feature type="transmembrane region" description="Helical" evidence="1">
    <location>
        <begin position="38"/>
        <end position="55"/>
    </location>
</feature>
<dbReference type="AlphaFoldDB" id="A0A9D2KTR9"/>
<protein>
    <submittedName>
        <fullName evidence="2">DUF4199 domain-containing protein</fullName>
    </submittedName>
</protein>
<reference evidence="2" key="1">
    <citation type="journal article" date="2021" name="PeerJ">
        <title>Extensive microbial diversity within the chicken gut microbiome revealed by metagenomics and culture.</title>
        <authorList>
            <person name="Gilroy R."/>
            <person name="Ravi A."/>
            <person name="Getino M."/>
            <person name="Pursley I."/>
            <person name="Horton D.L."/>
            <person name="Alikhan N.F."/>
            <person name="Baker D."/>
            <person name="Gharbi K."/>
            <person name="Hall N."/>
            <person name="Watson M."/>
            <person name="Adriaenssens E.M."/>
            <person name="Foster-Nyarko E."/>
            <person name="Jarju S."/>
            <person name="Secka A."/>
            <person name="Antonio M."/>
            <person name="Oren A."/>
            <person name="Chaudhuri R.R."/>
            <person name="La Ragione R."/>
            <person name="Hildebrand F."/>
            <person name="Pallen M.J."/>
        </authorList>
    </citation>
    <scope>NUCLEOTIDE SEQUENCE</scope>
    <source>
        <strain evidence="2">ChiHecec1B25-7008</strain>
    </source>
</reference>
<sequence>MAENRGYIQRCAMLYGAYLGVFWIVGAVFFPLGLTNPFLFLLFIGFVLCGPFIAYRYVRTYRNVVCYGSISFSHAWVFTVLMYMFAALLAAAAHYIYFRFIDQGYIINTYSRLVEDFFAQDVAMVGMDAYKGQMEMALDQLSMLTPIEITMQLFSNNVFWGILLAIPTALFVMRKRPTGSTSGMNME</sequence>
<keyword evidence="1" id="KW-0472">Membrane</keyword>
<proteinExistence type="predicted"/>
<organism evidence="2 3">
    <name type="scientific">Candidatus Bacteroides intestinavium</name>
    <dbReference type="NCBI Taxonomy" id="2838469"/>
    <lineage>
        <taxon>Bacteria</taxon>
        <taxon>Pseudomonadati</taxon>
        <taxon>Bacteroidota</taxon>
        <taxon>Bacteroidia</taxon>
        <taxon>Bacteroidales</taxon>
        <taxon>Bacteroidaceae</taxon>
        <taxon>Bacteroides</taxon>
    </lineage>
</organism>
<accession>A0A9D2KTR9</accession>
<keyword evidence="1" id="KW-1133">Transmembrane helix</keyword>
<name>A0A9D2KTR9_9BACE</name>
<dbReference type="Proteomes" id="UP000823860">
    <property type="component" value="Unassembled WGS sequence"/>
</dbReference>
<evidence type="ECO:0000313" key="2">
    <source>
        <dbReference type="EMBL" id="HJA84228.1"/>
    </source>
</evidence>
<dbReference type="EMBL" id="DWZE01000120">
    <property type="protein sequence ID" value="HJA84228.1"/>
    <property type="molecule type" value="Genomic_DNA"/>
</dbReference>
<gene>
    <name evidence="2" type="ORF">H9785_09695</name>
</gene>
<dbReference type="InterPro" id="IPR025250">
    <property type="entry name" value="DUF4199"/>
</dbReference>
<feature type="transmembrane region" description="Helical" evidence="1">
    <location>
        <begin position="153"/>
        <end position="173"/>
    </location>
</feature>
<keyword evidence="1" id="KW-0812">Transmembrane</keyword>
<evidence type="ECO:0000313" key="3">
    <source>
        <dbReference type="Proteomes" id="UP000823860"/>
    </source>
</evidence>
<reference evidence="2" key="2">
    <citation type="submission" date="2021-04" db="EMBL/GenBank/DDBJ databases">
        <authorList>
            <person name="Gilroy R."/>
        </authorList>
    </citation>
    <scope>NUCLEOTIDE SEQUENCE</scope>
    <source>
        <strain evidence="2">ChiHecec1B25-7008</strain>
    </source>
</reference>